<protein>
    <submittedName>
        <fullName evidence="1">Uncharacterized protein</fullName>
    </submittedName>
</protein>
<reference evidence="1" key="1">
    <citation type="submission" date="2019-08" db="EMBL/GenBank/DDBJ databases">
        <authorList>
            <person name="Kucharzyk K."/>
            <person name="Murdoch R.W."/>
            <person name="Higgins S."/>
            <person name="Loffler F."/>
        </authorList>
    </citation>
    <scope>NUCLEOTIDE SEQUENCE</scope>
</reference>
<dbReference type="EMBL" id="VSSQ01113918">
    <property type="protein sequence ID" value="MPN50081.1"/>
    <property type="molecule type" value="Genomic_DNA"/>
</dbReference>
<dbReference type="AlphaFoldDB" id="A0A645IFI3"/>
<gene>
    <name evidence="1" type="ORF">SDC9_197707</name>
</gene>
<sequence length="132" mass="15537">MIGMYIHRKPHFIAFAGDFTKSDFRNATCRTKFTCMIYRCKIKPWDCGIVNDFWSRIRKFQSELGFHSFRFCFCLLHKCFNILIVRKIATTIGFIFPENSSSGTYTVVANHFIILNPVSKLFNFVNCLKRQI</sequence>
<name>A0A645IFI3_9ZZZZ</name>
<organism evidence="1">
    <name type="scientific">bioreactor metagenome</name>
    <dbReference type="NCBI Taxonomy" id="1076179"/>
    <lineage>
        <taxon>unclassified sequences</taxon>
        <taxon>metagenomes</taxon>
        <taxon>ecological metagenomes</taxon>
    </lineage>
</organism>
<accession>A0A645IFI3</accession>
<proteinExistence type="predicted"/>
<evidence type="ECO:0000313" key="1">
    <source>
        <dbReference type="EMBL" id="MPN50081.1"/>
    </source>
</evidence>
<comment type="caution">
    <text evidence="1">The sequence shown here is derived from an EMBL/GenBank/DDBJ whole genome shotgun (WGS) entry which is preliminary data.</text>
</comment>